<protein>
    <submittedName>
        <fullName evidence="1">Nucleolar protein 10-like</fullName>
    </submittedName>
</protein>
<evidence type="ECO:0000313" key="2">
    <source>
        <dbReference type="Proteomes" id="UP000236291"/>
    </source>
</evidence>
<accession>A0A2K3NHZ9</accession>
<reference evidence="1 2" key="1">
    <citation type="journal article" date="2014" name="Am. J. Bot.">
        <title>Genome assembly and annotation for red clover (Trifolium pratense; Fabaceae).</title>
        <authorList>
            <person name="Istvanek J."/>
            <person name="Jaros M."/>
            <person name="Krenek A."/>
            <person name="Repkova J."/>
        </authorList>
    </citation>
    <scope>NUCLEOTIDE SEQUENCE [LARGE SCALE GENOMIC DNA]</scope>
    <source>
        <strain evidence="2">cv. Tatra</strain>
        <tissue evidence="1">Young leaves</tissue>
    </source>
</reference>
<name>A0A2K3NHZ9_TRIPR</name>
<evidence type="ECO:0000313" key="1">
    <source>
        <dbReference type="EMBL" id="PNY02672.1"/>
    </source>
</evidence>
<dbReference type="GO" id="GO:0030686">
    <property type="term" value="C:90S preribosome"/>
    <property type="evidence" value="ECO:0007669"/>
    <property type="project" value="TreeGrafter"/>
</dbReference>
<dbReference type="GO" id="GO:0000462">
    <property type="term" value="P:maturation of SSU-rRNA from tricistronic rRNA transcript (SSU-rRNA, 5.8S rRNA, LSU-rRNA)"/>
    <property type="evidence" value="ECO:0007669"/>
    <property type="project" value="TreeGrafter"/>
</dbReference>
<dbReference type="GO" id="GO:0032040">
    <property type="term" value="C:small-subunit processome"/>
    <property type="evidence" value="ECO:0007669"/>
    <property type="project" value="TreeGrafter"/>
</dbReference>
<dbReference type="InterPro" id="IPR040382">
    <property type="entry name" value="NOL10/Enp2"/>
</dbReference>
<dbReference type="STRING" id="57577.A0A2K3NHZ9"/>
<sequence>MATRDGGIKSTSINGVKVYTIASQQPSVASWLPTKKQQSHRSIKSYTQNVQLIEDLRFTTATTKIKATPDGEYIIASAYDIFHELFSAYFYKLRKIAYENSL</sequence>
<dbReference type="PANTHER" id="PTHR14927:SF0">
    <property type="entry name" value="NUCLEOLAR PROTEIN 10"/>
    <property type="match status" value="1"/>
</dbReference>
<dbReference type="AlphaFoldDB" id="A0A2K3NHZ9"/>
<reference evidence="1 2" key="2">
    <citation type="journal article" date="2017" name="Front. Plant Sci.">
        <title>Gene Classification and Mining of Molecular Markers Useful in Red Clover (Trifolium pratense) Breeding.</title>
        <authorList>
            <person name="Istvanek J."/>
            <person name="Dluhosova J."/>
            <person name="Dluhos P."/>
            <person name="Patkova L."/>
            <person name="Nedelnik J."/>
            <person name="Repkova J."/>
        </authorList>
    </citation>
    <scope>NUCLEOTIDE SEQUENCE [LARGE SCALE GENOMIC DNA]</scope>
    <source>
        <strain evidence="2">cv. Tatra</strain>
        <tissue evidence="1">Young leaves</tissue>
    </source>
</reference>
<organism evidence="1 2">
    <name type="scientific">Trifolium pratense</name>
    <name type="common">Red clover</name>
    <dbReference type="NCBI Taxonomy" id="57577"/>
    <lineage>
        <taxon>Eukaryota</taxon>
        <taxon>Viridiplantae</taxon>
        <taxon>Streptophyta</taxon>
        <taxon>Embryophyta</taxon>
        <taxon>Tracheophyta</taxon>
        <taxon>Spermatophyta</taxon>
        <taxon>Magnoliopsida</taxon>
        <taxon>eudicotyledons</taxon>
        <taxon>Gunneridae</taxon>
        <taxon>Pentapetalae</taxon>
        <taxon>rosids</taxon>
        <taxon>fabids</taxon>
        <taxon>Fabales</taxon>
        <taxon>Fabaceae</taxon>
        <taxon>Papilionoideae</taxon>
        <taxon>50 kb inversion clade</taxon>
        <taxon>NPAAA clade</taxon>
        <taxon>Hologalegina</taxon>
        <taxon>IRL clade</taxon>
        <taxon>Trifolieae</taxon>
        <taxon>Trifolium</taxon>
    </lineage>
</organism>
<dbReference type="ExpressionAtlas" id="A0A2K3NHZ9">
    <property type="expression patterns" value="baseline"/>
</dbReference>
<dbReference type="Proteomes" id="UP000236291">
    <property type="component" value="Unassembled WGS sequence"/>
</dbReference>
<dbReference type="EMBL" id="ASHM01021662">
    <property type="protein sequence ID" value="PNY02672.1"/>
    <property type="molecule type" value="Genomic_DNA"/>
</dbReference>
<gene>
    <name evidence="1" type="ORF">L195_g025990</name>
</gene>
<dbReference type="PANTHER" id="PTHR14927">
    <property type="entry name" value="NUCLEOLAR PROTEIN 10"/>
    <property type="match status" value="1"/>
</dbReference>
<comment type="caution">
    <text evidence="1">The sequence shown here is derived from an EMBL/GenBank/DDBJ whole genome shotgun (WGS) entry which is preliminary data.</text>
</comment>
<proteinExistence type="predicted"/>